<proteinExistence type="predicted"/>
<keyword evidence="3" id="KW-1185">Reference proteome</keyword>
<name>A0A1E5Q780_9PROT</name>
<dbReference type="EMBL" id="MCGG01000027">
    <property type="protein sequence ID" value="OEJ66931.1"/>
    <property type="molecule type" value="Genomic_DNA"/>
</dbReference>
<keyword evidence="1" id="KW-1133">Transmembrane helix</keyword>
<evidence type="ECO:0000256" key="1">
    <source>
        <dbReference type="SAM" id="Phobius"/>
    </source>
</evidence>
<accession>A0A1E5Q780</accession>
<dbReference type="STRING" id="28181.BEN30_11100"/>
<comment type="caution">
    <text evidence="2">The sequence shown here is derived from an EMBL/GenBank/DDBJ whole genome shotgun (WGS) entry which is preliminary data.</text>
</comment>
<keyword evidence="1" id="KW-0812">Transmembrane</keyword>
<gene>
    <name evidence="2" type="ORF">BEN30_11100</name>
</gene>
<sequence length="183" mass="20607">MLYQVLLKHAEPFALDLDKKPWFISVRAQVILGFVALGLGKGGLFISTFFIAMAWSETGWTLYAVVSSVITVLVLIFAYIAVLARIEARITPESDKVHLIKRIPFHRTEHTVPLSHYQGIELTSRTLPDQRLVHTVMLTHQDANLSVPLWQRRQPEPPMEICATFAATLKVGNLTTPPRNPLN</sequence>
<dbReference type="AlphaFoldDB" id="A0A1E5Q780"/>
<protein>
    <submittedName>
        <fullName evidence="2">Uncharacterized protein</fullName>
    </submittedName>
</protein>
<keyword evidence="1" id="KW-0472">Membrane</keyword>
<feature type="transmembrane region" description="Helical" evidence="1">
    <location>
        <begin position="61"/>
        <end position="84"/>
    </location>
</feature>
<organism evidence="2 3">
    <name type="scientific">Magnetovibrio blakemorei</name>
    <dbReference type="NCBI Taxonomy" id="28181"/>
    <lineage>
        <taxon>Bacteria</taxon>
        <taxon>Pseudomonadati</taxon>
        <taxon>Pseudomonadota</taxon>
        <taxon>Alphaproteobacteria</taxon>
        <taxon>Rhodospirillales</taxon>
        <taxon>Magnetovibrionaceae</taxon>
        <taxon>Magnetovibrio</taxon>
    </lineage>
</organism>
<dbReference type="RefSeq" id="WP_069958137.1">
    <property type="nucleotide sequence ID" value="NZ_MCGG01000027.1"/>
</dbReference>
<feature type="transmembrane region" description="Helical" evidence="1">
    <location>
        <begin position="30"/>
        <end position="55"/>
    </location>
</feature>
<dbReference type="Proteomes" id="UP000095347">
    <property type="component" value="Unassembled WGS sequence"/>
</dbReference>
<evidence type="ECO:0000313" key="3">
    <source>
        <dbReference type="Proteomes" id="UP000095347"/>
    </source>
</evidence>
<reference evidence="3" key="1">
    <citation type="submission" date="2016-07" db="EMBL/GenBank/DDBJ databases">
        <authorList>
            <person name="Florea S."/>
            <person name="Webb J.S."/>
            <person name="Jaromczyk J."/>
            <person name="Schardl C.L."/>
        </authorList>
    </citation>
    <scope>NUCLEOTIDE SEQUENCE [LARGE SCALE GENOMIC DNA]</scope>
    <source>
        <strain evidence="3">MV-1</strain>
    </source>
</reference>
<evidence type="ECO:0000313" key="2">
    <source>
        <dbReference type="EMBL" id="OEJ66931.1"/>
    </source>
</evidence>